<dbReference type="KEGG" id="msar:MSAR_45360"/>
<protein>
    <submittedName>
        <fullName evidence="2">Xylose isomerase</fullName>
    </submittedName>
</protein>
<evidence type="ECO:0000313" key="3">
    <source>
        <dbReference type="Proteomes" id="UP000466445"/>
    </source>
</evidence>
<reference evidence="2 3" key="1">
    <citation type="journal article" date="2019" name="Emerg. Microbes Infect.">
        <title>Comprehensive subspecies identification of 175 nontuberculous mycobacteria species based on 7547 genomic profiles.</title>
        <authorList>
            <person name="Matsumoto Y."/>
            <person name="Kinjo T."/>
            <person name="Motooka D."/>
            <person name="Nabeya D."/>
            <person name="Jung N."/>
            <person name="Uechi K."/>
            <person name="Horii T."/>
            <person name="Iida T."/>
            <person name="Fujita J."/>
            <person name="Nakamura S."/>
        </authorList>
    </citation>
    <scope>NUCLEOTIDE SEQUENCE [LARGE SCALE GENOMIC DNA]</scope>
    <source>
        <strain evidence="2 3">JCM 30395</strain>
    </source>
</reference>
<dbReference type="GO" id="GO:0016853">
    <property type="term" value="F:isomerase activity"/>
    <property type="evidence" value="ECO:0007669"/>
    <property type="project" value="UniProtKB-KW"/>
</dbReference>
<gene>
    <name evidence="2" type="ORF">MSAR_45360</name>
</gene>
<dbReference type="AlphaFoldDB" id="A0A7I7SXQ8"/>
<dbReference type="EMBL" id="AP022595">
    <property type="protein sequence ID" value="BBY61400.1"/>
    <property type="molecule type" value="Genomic_DNA"/>
</dbReference>
<dbReference type="SUPFAM" id="SSF51658">
    <property type="entry name" value="Xylose isomerase-like"/>
    <property type="match status" value="1"/>
</dbReference>
<dbReference type="Pfam" id="PF01261">
    <property type="entry name" value="AP_endonuc_2"/>
    <property type="match status" value="1"/>
</dbReference>
<evidence type="ECO:0000259" key="1">
    <source>
        <dbReference type="Pfam" id="PF01261"/>
    </source>
</evidence>
<dbReference type="Gene3D" id="3.20.20.150">
    <property type="entry name" value="Divalent-metal-dependent TIM barrel enzymes"/>
    <property type="match status" value="1"/>
</dbReference>
<proteinExistence type="predicted"/>
<dbReference type="InterPro" id="IPR013022">
    <property type="entry name" value="Xyl_isomerase-like_TIM-brl"/>
</dbReference>
<organism evidence="2 3">
    <name type="scientific">Mycolicibacterium sarraceniae</name>
    <dbReference type="NCBI Taxonomy" id="1534348"/>
    <lineage>
        <taxon>Bacteria</taxon>
        <taxon>Bacillati</taxon>
        <taxon>Actinomycetota</taxon>
        <taxon>Actinomycetes</taxon>
        <taxon>Mycobacteriales</taxon>
        <taxon>Mycobacteriaceae</taxon>
        <taxon>Mycolicibacterium</taxon>
    </lineage>
</organism>
<keyword evidence="2" id="KW-0413">Isomerase</keyword>
<dbReference type="InterPro" id="IPR036237">
    <property type="entry name" value="Xyl_isomerase-like_sf"/>
</dbReference>
<sequence>MTNASTPAPRLHLGINTCFAVKRWPEPRDWARIAKKELGLDVVQLSIDLLPVGFDPAAALSYAERARAAADEYGLEIHSLFTGLAAYSSGLLLSDDAGDRAAACGWYEQMIAVTAAAGGRGVGGHLGALSVAAAADAQRARALIDDELEAMRKLADTACAAGLDHLQFENLAVTREYGHSIDEAHAVEGALADTAIPWRLCLDLGHPAALDPATPSGHIDNWIRQSWRHTPVVQLQQSPRGADHHGPFTAATQAEGTVDPTVVVDQLRRNWTGDVYLFFEVIHAHEQADDTVLADLQESVATWRTALSGAQQST</sequence>
<dbReference type="Proteomes" id="UP000466445">
    <property type="component" value="Chromosome"/>
</dbReference>
<evidence type="ECO:0000313" key="2">
    <source>
        <dbReference type="EMBL" id="BBY61400.1"/>
    </source>
</evidence>
<name>A0A7I7SXQ8_9MYCO</name>
<accession>A0A7I7SXQ8</accession>
<feature type="domain" description="Xylose isomerase-like TIM barrel" evidence="1">
    <location>
        <begin position="36"/>
        <end position="269"/>
    </location>
</feature>
<keyword evidence="3" id="KW-1185">Reference proteome</keyword>